<dbReference type="InParanoid" id="H2PG13"/>
<dbReference type="FunCoup" id="H2PG13">
    <property type="interactions" value="1633"/>
</dbReference>
<keyword evidence="7" id="KW-1185">Reference proteome</keyword>
<protein>
    <submittedName>
        <fullName evidence="6">X-ray repair cross complementing 4</fullName>
    </submittedName>
</protein>
<proteinExistence type="predicted"/>
<dbReference type="Gene3D" id="2.170.210.10">
    <property type="entry name" value="DNA double-strand break repair and VJ recombination XRCC4, N-terminal"/>
    <property type="match status" value="1"/>
</dbReference>
<evidence type="ECO:0000256" key="2">
    <source>
        <dbReference type="ARBA" id="ARBA00022763"/>
    </source>
</evidence>
<comment type="subcellular location">
    <subcellularLocation>
        <location evidence="1">Nucleus</location>
    </subcellularLocation>
</comment>
<dbReference type="PANTHER" id="PTHR28559">
    <property type="entry name" value="DNA REPAIR PROTEIN XRCC4"/>
    <property type="match status" value="1"/>
</dbReference>
<dbReference type="InterPro" id="IPR009089">
    <property type="entry name" value="XRCC4_N_sf"/>
</dbReference>
<reference evidence="6" key="3">
    <citation type="submission" date="2025-09" db="UniProtKB">
        <authorList>
            <consortium name="Ensembl"/>
        </authorList>
    </citation>
    <scope>IDENTIFICATION</scope>
</reference>
<evidence type="ECO:0000259" key="5">
    <source>
        <dbReference type="Pfam" id="PF06632"/>
    </source>
</evidence>
<name>H2PG13_PONAB</name>
<dbReference type="Proteomes" id="UP000001595">
    <property type="component" value="Chromosome 5"/>
</dbReference>
<evidence type="ECO:0000313" key="6">
    <source>
        <dbReference type="Ensembl" id="ENSPPYP00000017453.3"/>
    </source>
</evidence>
<dbReference type="HOGENOM" id="CLU_072334_0_0_1"/>
<feature type="domain" description="XRCC4 N-terminal" evidence="5">
    <location>
        <begin position="17"/>
        <end position="47"/>
    </location>
</feature>
<dbReference type="Pfam" id="PF06632">
    <property type="entry name" value="XRCC4"/>
    <property type="match status" value="1"/>
</dbReference>
<gene>
    <name evidence="6" type="primary">XRCC4</name>
</gene>
<organism evidence="6 7">
    <name type="scientific">Pongo abelii</name>
    <name type="common">Sumatran orangutan</name>
    <name type="synonym">Pongo pygmaeus abelii</name>
    <dbReference type="NCBI Taxonomy" id="9601"/>
    <lineage>
        <taxon>Eukaryota</taxon>
        <taxon>Metazoa</taxon>
        <taxon>Chordata</taxon>
        <taxon>Craniata</taxon>
        <taxon>Vertebrata</taxon>
        <taxon>Euteleostomi</taxon>
        <taxon>Mammalia</taxon>
        <taxon>Eutheria</taxon>
        <taxon>Euarchontoglires</taxon>
        <taxon>Primates</taxon>
        <taxon>Haplorrhini</taxon>
        <taxon>Catarrhini</taxon>
        <taxon>Hominidae</taxon>
        <taxon>Pongo</taxon>
    </lineage>
</organism>
<dbReference type="GO" id="GO:0032807">
    <property type="term" value="C:DNA ligase IV complex"/>
    <property type="evidence" value="ECO:0007669"/>
    <property type="project" value="TreeGrafter"/>
</dbReference>
<reference evidence="6" key="2">
    <citation type="submission" date="2025-08" db="UniProtKB">
        <authorList>
            <consortium name="Ensembl"/>
        </authorList>
    </citation>
    <scope>IDENTIFICATION</scope>
</reference>
<dbReference type="GeneTree" id="ENSGT00390000017079"/>
<dbReference type="GO" id="GO:0006303">
    <property type="term" value="P:double-strand break repair via nonhomologous end joining"/>
    <property type="evidence" value="ECO:0007669"/>
    <property type="project" value="UniProtKB-ARBA"/>
</dbReference>
<dbReference type="GO" id="GO:0010165">
    <property type="term" value="P:response to X-ray"/>
    <property type="evidence" value="ECO:0007669"/>
    <property type="project" value="TreeGrafter"/>
</dbReference>
<dbReference type="SUPFAM" id="SSF50809">
    <property type="entry name" value="XRCC4, N-terminal domain"/>
    <property type="match status" value="1"/>
</dbReference>
<keyword evidence="2" id="KW-0227">DNA damage</keyword>
<dbReference type="GO" id="GO:0033152">
    <property type="term" value="P:immunoglobulin V(D)J recombination"/>
    <property type="evidence" value="ECO:0007669"/>
    <property type="project" value="TreeGrafter"/>
</dbReference>
<evidence type="ECO:0000256" key="1">
    <source>
        <dbReference type="ARBA" id="ARBA00004123"/>
    </source>
</evidence>
<evidence type="ECO:0000256" key="4">
    <source>
        <dbReference type="ARBA" id="ARBA00023242"/>
    </source>
</evidence>
<dbReference type="InterPro" id="IPR053961">
    <property type="entry name" value="XRCC4_N"/>
</dbReference>
<dbReference type="InterPro" id="IPR010585">
    <property type="entry name" value="DNA_repair_prot_XRCC4"/>
</dbReference>
<dbReference type="InterPro" id="IPR038051">
    <property type="entry name" value="XRCC4-like_N_sf"/>
</dbReference>
<dbReference type="AlphaFoldDB" id="H2PG13"/>
<dbReference type="eggNOG" id="ENOG502QWJA">
    <property type="taxonomic scope" value="Eukaryota"/>
</dbReference>
<evidence type="ECO:0000313" key="7">
    <source>
        <dbReference type="Proteomes" id="UP000001595"/>
    </source>
</evidence>
<keyword evidence="3" id="KW-0234">DNA repair</keyword>
<dbReference type="Ensembl" id="ENSPPYT00000018160.3">
    <property type="protein sequence ID" value="ENSPPYP00000017453.3"/>
    <property type="gene ID" value="ENSPPYG00000015612.3"/>
</dbReference>
<keyword evidence="4" id="KW-0539">Nucleus</keyword>
<dbReference type="GO" id="GO:0003677">
    <property type="term" value="F:DNA binding"/>
    <property type="evidence" value="ECO:0007669"/>
    <property type="project" value="InterPro"/>
</dbReference>
<evidence type="ECO:0000256" key="3">
    <source>
        <dbReference type="ARBA" id="ARBA00023204"/>
    </source>
</evidence>
<dbReference type="GO" id="GO:0005958">
    <property type="term" value="C:DNA-dependent protein kinase-DNA ligase 4 complex"/>
    <property type="evidence" value="ECO:0007669"/>
    <property type="project" value="TreeGrafter"/>
</dbReference>
<sequence length="52" mass="6022">MERKISRIHLASEPNITHFLQVSWEKTLESGFVITLTDGHSAWTGTVFLWLH</sequence>
<dbReference type="PANTHER" id="PTHR28559:SF1">
    <property type="entry name" value="DNA REPAIR PROTEIN XRCC4"/>
    <property type="match status" value="1"/>
</dbReference>
<reference evidence="6 7" key="1">
    <citation type="submission" date="2008-02" db="EMBL/GenBank/DDBJ databases">
        <title>A 6x draft sequence assembly of the Pongo pygmaeus abelii genome.</title>
        <authorList>
            <person name="Wilson R.K."/>
            <person name="Mardis E."/>
        </authorList>
    </citation>
    <scope>NUCLEOTIDE SEQUENCE [LARGE SCALE GENOMIC DNA]</scope>
</reference>
<accession>H2PG13</accession>